<reference evidence="3" key="1">
    <citation type="submission" date="2016-11" db="UniProtKB">
        <authorList>
            <consortium name="WormBaseParasite"/>
        </authorList>
    </citation>
    <scope>IDENTIFICATION</scope>
</reference>
<sequence length="156" mass="18134">MKHFHCLEGQNFCFLSFILHLLEAPWCKNLLVVLTERSQSRVNSQGKTQFARTVKFLHGMHPGRSFHAHRLIKSRLSRTGRPPGGNLFLEDRSRYVSNAAETWIRGDQCSVAEGKRRSQMDLSCISLASVTLSRFWIPYFASEYRLKFNAVEIWRM</sequence>
<feature type="signal peptide" evidence="1">
    <location>
        <begin position="1"/>
        <end position="27"/>
    </location>
</feature>
<name>A0A1I8AI38_9BILA</name>
<protein>
    <submittedName>
        <fullName evidence="3">Secreted protein</fullName>
    </submittedName>
</protein>
<keyword evidence="1" id="KW-0732">Signal</keyword>
<evidence type="ECO:0000313" key="3">
    <source>
        <dbReference type="WBParaSite" id="L893_g6188.t1"/>
    </source>
</evidence>
<proteinExistence type="predicted"/>
<keyword evidence="2" id="KW-1185">Reference proteome</keyword>
<dbReference type="AlphaFoldDB" id="A0A1I8AI38"/>
<feature type="chain" id="PRO_5009314673" evidence="1">
    <location>
        <begin position="28"/>
        <end position="156"/>
    </location>
</feature>
<dbReference type="WBParaSite" id="L893_g6188.t1">
    <property type="protein sequence ID" value="L893_g6188.t1"/>
    <property type="gene ID" value="L893_g6188"/>
</dbReference>
<evidence type="ECO:0000313" key="2">
    <source>
        <dbReference type="Proteomes" id="UP000095287"/>
    </source>
</evidence>
<accession>A0A1I8AI38</accession>
<evidence type="ECO:0000256" key="1">
    <source>
        <dbReference type="SAM" id="SignalP"/>
    </source>
</evidence>
<organism evidence="2 3">
    <name type="scientific">Steinernema glaseri</name>
    <dbReference type="NCBI Taxonomy" id="37863"/>
    <lineage>
        <taxon>Eukaryota</taxon>
        <taxon>Metazoa</taxon>
        <taxon>Ecdysozoa</taxon>
        <taxon>Nematoda</taxon>
        <taxon>Chromadorea</taxon>
        <taxon>Rhabditida</taxon>
        <taxon>Tylenchina</taxon>
        <taxon>Panagrolaimomorpha</taxon>
        <taxon>Strongyloidoidea</taxon>
        <taxon>Steinernematidae</taxon>
        <taxon>Steinernema</taxon>
    </lineage>
</organism>
<dbReference type="Proteomes" id="UP000095287">
    <property type="component" value="Unplaced"/>
</dbReference>